<dbReference type="Proteomes" id="UP001234178">
    <property type="component" value="Unassembled WGS sequence"/>
</dbReference>
<dbReference type="EMBL" id="JAOYFB010000001">
    <property type="protein sequence ID" value="KAK4004526.1"/>
    <property type="molecule type" value="Genomic_DNA"/>
</dbReference>
<sequence length="61" mass="7095">MWIQPLANRLLIDRVTGLGYVDLGSHTWNSERNSCDLWDMKFQNSAYVQLTEHNKTRGNEA</sequence>
<accession>A0ABQ9YVA9</accession>
<protein>
    <submittedName>
        <fullName evidence="1">Uncharacterized protein</fullName>
    </submittedName>
</protein>
<reference evidence="1 2" key="1">
    <citation type="journal article" date="2023" name="Nucleic Acids Res.">
        <title>The hologenome of Daphnia magna reveals possible DNA methylation and microbiome-mediated evolution of the host genome.</title>
        <authorList>
            <person name="Chaturvedi A."/>
            <person name="Li X."/>
            <person name="Dhandapani V."/>
            <person name="Marshall H."/>
            <person name="Kissane S."/>
            <person name="Cuenca-Cambronero M."/>
            <person name="Asole G."/>
            <person name="Calvet F."/>
            <person name="Ruiz-Romero M."/>
            <person name="Marangio P."/>
            <person name="Guigo R."/>
            <person name="Rago D."/>
            <person name="Mirbahai L."/>
            <person name="Eastwood N."/>
            <person name="Colbourne J.K."/>
            <person name="Zhou J."/>
            <person name="Mallon E."/>
            <person name="Orsini L."/>
        </authorList>
    </citation>
    <scope>NUCLEOTIDE SEQUENCE [LARGE SCALE GENOMIC DNA]</scope>
    <source>
        <strain evidence="1">LRV0_1</strain>
    </source>
</reference>
<evidence type="ECO:0000313" key="2">
    <source>
        <dbReference type="Proteomes" id="UP001234178"/>
    </source>
</evidence>
<name>A0ABQ9YVA9_9CRUS</name>
<keyword evidence="2" id="KW-1185">Reference proteome</keyword>
<gene>
    <name evidence="1" type="ORF">OUZ56_006260</name>
</gene>
<organism evidence="1 2">
    <name type="scientific">Daphnia magna</name>
    <dbReference type="NCBI Taxonomy" id="35525"/>
    <lineage>
        <taxon>Eukaryota</taxon>
        <taxon>Metazoa</taxon>
        <taxon>Ecdysozoa</taxon>
        <taxon>Arthropoda</taxon>
        <taxon>Crustacea</taxon>
        <taxon>Branchiopoda</taxon>
        <taxon>Diplostraca</taxon>
        <taxon>Cladocera</taxon>
        <taxon>Anomopoda</taxon>
        <taxon>Daphniidae</taxon>
        <taxon>Daphnia</taxon>
    </lineage>
</organism>
<comment type="caution">
    <text evidence="1">The sequence shown here is derived from an EMBL/GenBank/DDBJ whole genome shotgun (WGS) entry which is preliminary data.</text>
</comment>
<proteinExistence type="predicted"/>
<evidence type="ECO:0000313" key="1">
    <source>
        <dbReference type="EMBL" id="KAK4004526.1"/>
    </source>
</evidence>